<dbReference type="NCBIfam" id="TIGR03571">
    <property type="entry name" value="lucif_BA3436"/>
    <property type="match status" value="1"/>
</dbReference>
<dbReference type="InterPro" id="IPR051260">
    <property type="entry name" value="Diverse_substr_monoxygenases"/>
</dbReference>
<evidence type="ECO:0000313" key="7">
    <source>
        <dbReference type="Proteomes" id="UP000283254"/>
    </source>
</evidence>
<evidence type="ECO:0000259" key="5">
    <source>
        <dbReference type="Pfam" id="PF00296"/>
    </source>
</evidence>
<name>A0A422QNA9_9BURK</name>
<dbReference type="Gene3D" id="3.20.20.30">
    <property type="entry name" value="Luciferase-like domain"/>
    <property type="match status" value="1"/>
</dbReference>
<dbReference type="InterPro" id="IPR036661">
    <property type="entry name" value="Luciferase-like_sf"/>
</dbReference>
<organism evidence="6 7">
    <name type="scientific">Massilia aurea</name>
    <dbReference type="NCBI Taxonomy" id="373040"/>
    <lineage>
        <taxon>Bacteria</taxon>
        <taxon>Pseudomonadati</taxon>
        <taxon>Pseudomonadota</taxon>
        <taxon>Betaproteobacteria</taxon>
        <taxon>Burkholderiales</taxon>
        <taxon>Oxalobacteraceae</taxon>
        <taxon>Telluria group</taxon>
        <taxon>Massilia</taxon>
    </lineage>
</organism>
<dbReference type="Proteomes" id="UP000283254">
    <property type="component" value="Unassembled WGS sequence"/>
</dbReference>
<evidence type="ECO:0000313" key="6">
    <source>
        <dbReference type="EMBL" id="RNF31500.1"/>
    </source>
</evidence>
<keyword evidence="3" id="KW-0560">Oxidoreductase</keyword>
<protein>
    <submittedName>
        <fullName evidence="6">5,10-methylene tetrahydromethanopterin reductase</fullName>
    </submittedName>
</protein>
<evidence type="ECO:0000256" key="2">
    <source>
        <dbReference type="ARBA" id="ARBA00022643"/>
    </source>
</evidence>
<evidence type="ECO:0000256" key="1">
    <source>
        <dbReference type="ARBA" id="ARBA00022630"/>
    </source>
</evidence>
<evidence type="ECO:0000256" key="3">
    <source>
        <dbReference type="ARBA" id="ARBA00023002"/>
    </source>
</evidence>
<dbReference type="GO" id="GO:0016705">
    <property type="term" value="F:oxidoreductase activity, acting on paired donors, with incorporation or reduction of molecular oxygen"/>
    <property type="evidence" value="ECO:0007669"/>
    <property type="project" value="InterPro"/>
</dbReference>
<reference evidence="6" key="1">
    <citation type="submission" date="2014-10" db="EMBL/GenBank/DDBJ databases">
        <title>Massilia sp. genome.</title>
        <authorList>
            <person name="Xu B."/>
            <person name="Dai L."/>
            <person name="Huang Z."/>
        </authorList>
    </citation>
    <scope>NUCLEOTIDE SEQUENCE [LARGE SCALE GENOMIC DNA]</scope>
    <source>
        <strain evidence="6">CFS-1</strain>
    </source>
</reference>
<dbReference type="RefSeq" id="WP_123068798.1">
    <property type="nucleotide sequence ID" value="NZ_JSAB01000057.1"/>
</dbReference>
<keyword evidence="2" id="KW-0288">FMN</keyword>
<dbReference type="PANTHER" id="PTHR30011">
    <property type="entry name" value="ALKANESULFONATE MONOOXYGENASE-RELATED"/>
    <property type="match status" value="1"/>
</dbReference>
<dbReference type="GO" id="GO:0004497">
    <property type="term" value="F:monooxygenase activity"/>
    <property type="evidence" value="ECO:0007669"/>
    <property type="project" value="UniProtKB-KW"/>
</dbReference>
<sequence length="323" mass="35083">MLSPSSRPYSTLPGFTRCFAPGRLTLGLFYPIEAYQGDAPSMEGHAERAQEAEAAGFASLFIRDVPLRDPSFGDLGQIFDPFVYLGYLAARTSTIALGTGGIVVPLRNPLHVAKAATSVDRLSGGRLLLGVASGDRPVEFPAFGVDPERRGAILREHLAVMRTVQGTSFEPARWEGGALEGADLVPKPLAREVPLLVTGNSRQSVDWIAEHAHGWITYPRQLEHQELLIATFRASVAASCGEAFKPFIQSLFIDLASDPDAAPQPIHLGYRLGRNQLLKLLELLQEIGVNQVILSLKYSARPAQAVIEELQRHVVPHFPALAP</sequence>
<dbReference type="InterPro" id="IPR020020">
    <property type="entry name" value="Luciferase-type_oxidoreductase"/>
</dbReference>
<keyword evidence="4" id="KW-0503">Monooxygenase</keyword>
<dbReference type="InterPro" id="IPR011251">
    <property type="entry name" value="Luciferase-like_dom"/>
</dbReference>
<dbReference type="PANTHER" id="PTHR30011:SF16">
    <property type="entry name" value="C2H2 FINGER DOMAIN TRANSCRIPTION FACTOR (EUROFUNG)-RELATED"/>
    <property type="match status" value="1"/>
</dbReference>
<evidence type="ECO:0000256" key="4">
    <source>
        <dbReference type="ARBA" id="ARBA00023033"/>
    </source>
</evidence>
<proteinExistence type="predicted"/>
<dbReference type="SUPFAM" id="SSF51679">
    <property type="entry name" value="Bacterial luciferase-like"/>
    <property type="match status" value="1"/>
</dbReference>
<comment type="caution">
    <text evidence="6">The sequence shown here is derived from an EMBL/GenBank/DDBJ whole genome shotgun (WGS) entry which is preliminary data.</text>
</comment>
<accession>A0A422QNA9</accession>
<dbReference type="Pfam" id="PF00296">
    <property type="entry name" value="Bac_luciferase"/>
    <property type="match status" value="1"/>
</dbReference>
<gene>
    <name evidence="6" type="ORF">NM04_06855</name>
</gene>
<keyword evidence="1" id="KW-0285">Flavoprotein</keyword>
<dbReference type="OrthoDB" id="7239898at2"/>
<keyword evidence="7" id="KW-1185">Reference proteome</keyword>
<dbReference type="EMBL" id="JSAB01000057">
    <property type="protein sequence ID" value="RNF31500.1"/>
    <property type="molecule type" value="Genomic_DNA"/>
</dbReference>
<feature type="domain" description="Luciferase-like" evidence="5">
    <location>
        <begin position="33"/>
        <end position="262"/>
    </location>
</feature>
<dbReference type="AlphaFoldDB" id="A0A422QNA9"/>